<dbReference type="OrthoDB" id="2193682at2759"/>
<gene>
    <name evidence="1" type="primary">pif1_1</name>
    <name evidence="1" type="ORF">NGRA_1089</name>
</gene>
<comment type="caution">
    <text evidence="1">The sequence shown here is derived from an EMBL/GenBank/DDBJ whole genome shotgun (WGS) entry which is preliminary data.</text>
</comment>
<dbReference type="SUPFAM" id="SSF52540">
    <property type="entry name" value="P-loop containing nucleoside triphosphate hydrolases"/>
    <property type="match status" value="1"/>
</dbReference>
<keyword evidence="1" id="KW-0067">ATP-binding</keyword>
<keyword evidence="1" id="KW-0378">Hydrolase</keyword>
<keyword evidence="1" id="KW-0347">Helicase</keyword>
<dbReference type="InterPro" id="IPR027417">
    <property type="entry name" value="P-loop_NTPase"/>
</dbReference>
<dbReference type="CDD" id="cd18809">
    <property type="entry name" value="SF1_C_RecD"/>
    <property type="match status" value="1"/>
</dbReference>
<dbReference type="EMBL" id="SBJO01000057">
    <property type="protein sequence ID" value="KAF9763728.1"/>
    <property type="molecule type" value="Genomic_DNA"/>
</dbReference>
<dbReference type="Proteomes" id="UP000740883">
    <property type="component" value="Unassembled WGS sequence"/>
</dbReference>
<name>A0A9P6KYZ3_9MICR</name>
<proteinExistence type="predicted"/>
<evidence type="ECO:0000313" key="1">
    <source>
        <dbReference type="EMBL" id="KAF9763728.1"/>
    </source>
</evidence>
<dbReference type="PANTHER" id="PTHR23274:SF48">
    <property type="entry name" value="ATP-DEPENDENT DNA HELICASE"/>
    <property type="match status" value="1"/>
</dbReference>
<dbReference type="GO" id="GO:0006260">
    <property type="term" value="P:DNA replication"/>
    <property type="evidence" value="ECO:0007669"/>
    <property type="project" value="TreeGrafter"/>
</dbReference>
<keyword evidence="2" id="KW-1185">Reference proteome</keyword>
<reference evidence="1 2" key="1">
    <citation type="journal article" date="2020" name="Genome Biol. Evol.">
        <title>Comparative genomics of strictly vertically transmitted, feminizing microsporidia endosymbionts of amphipod crustaceans.</title>
        <authorList>
            <person name="Cormier A."/>
            <person name="Chebbi M.A."/>
            <person name="Giraud I."/>
            <person name="Wattier R."/>
            <person name="Teixeira M."/>
            <person name="Gilbert C."/>
            <person name="Rigaud T."/>
            <person name="Cordaux R."/>
        </authorList>
    </citation>
    <scope>NUCLEOTIDE SEQUENCE [LARGE SCALE GENOMIC DNA]</scope>
    <source>
        <strain evidence="1 2">Ou3-Ou53</strain>
    </source>
</reference>
<dbReference type="GO" id="GO:0004386">
    <property type="term" value="F:helicase activity"/>
    <property type="evidence" value="ECO:0007669"/>
    <property type="project" value="UniProtKB-KW"/>
</dbReference>
<evidence type="ECO:0000313" key="2">
    <source>
        <dbReference type="Proteomes" id="UP000740883"/>
    </source>
</evidence>
<organism evidence="1 2">
    <name type="scientific">Nosema granulosis</name>
    <dbReference type="NCBI Taxonomy" id="83296"/>
    <lineage>
        <taxon>Eukaryota</taxon>
        <taxon>Fungi</taxon>
        <taxon>Fungi incertae sedis</taxon>
        <taxon>Microsporidia</taxon>
        <taxon>Nosematidae</taxon>
        <taxon>Nosema</taxon>
    </lineage>
</organism>
<dbReference type="PANTHER" id="PTHR23274">
    <property type="entry name" value="DNA HELICASE-RELATED"/>
    <property type="match status" value="1"/>
</dbReference>
<dbReference type="GO" id="GO:0005657">
    <property type="term" value="C:replication fork"/>
    <property type="evidence" value="ECO:0007669"/>
    <property type="project" value="TreeGrafter"/>
</dbReference>
<dbReference type="AlphaFoldDB" id="A0A9P6KYZ3"/>
<sequence length="113" mass="13040">MLLRNLDARRVLLNGTRRLCVKGLYDNFIVVQIFIGRTKGVNVSVPRIDMMPSDTTIPFVLKRRQFPVFIAFFMTIYKSQGQSFDRVGVYLPEPVFTHGQSYVALSRVRREGI</sequence>
<keyword evidence="1" id="KW-0547">Nucleotide-binding</keyword>
<accession>A0A9P6KYZ3</accession>
<protein>
    <submittedName>
        <fullName evidence="1">ATP-dependent DNA helicase PIF1</fullName>
    </submittedName>
</protein>
<dbReference type="Gene3D" id="3.40.50.300">
    <property type="entry name" value="P-loop containing nucleotide triphosphate hydrolases"/>
    <property type="match status" value="1"/>
</dbReference>